<evidence type="ECO:0000259" key="5">
    <source>
        <dbReference type="Pfam" id="PF04055"/>
    </source>
</evidence>
<dbReference type="Pfam" id="PF12345">
    <property type="entry name" value="DUF3641"/>
    <property type="match status" value="1"/>
</dbReference>
<keyword evidence="2" id="KW-0479">Metal-binding</keyword>
<dbReference type="Pfam" id="PF04055">
    <property type="entry name" value="Radical_SAM"/>
    <property type="match status" value="1"/>
</dbReference>
<evidence type="ECO:0000256" key="1">
    <source>
        <dbReference type="ARBA" id="ARBA00022691"/>
    </source>
</evidence>
<dbReference type="AlphaFoldDB" id="A0A2N6LL46"/>
<accession>A0A2N6LL46</accession>
<dbReference type="InterPro" id="IPR007197">
    <property type="entry name" value="rSAM"/>
</dbReference>
<dbReference type="Gene3D" id="3.20.20.70">
    <property type="entry name" value="Aldolase class I"/>
    <property type="match status" value="1"/>
</dbReference>
<evidence type="ECO:0000313" key="8">
    <source>
        <dbReference type="Proteomes" id="UP000235081"/>
    </source>
</evidence>
<dbReference type="GO" id="GO:0046872">
    <property type="term" value="F:metal ion binding"/>
    <property type="evidence" value="ECO:0007669"/>
    <property type="project" value="UniProtKB-KW"/>
</dbReference>
<sequence length="339" mass="37957">MVQQKVIPLSLDTVIKPFSKKLDLPLTKKQITVLQINLGKRCNLACSHCHVEASPRRTEELSPEICNQLIELIEKFPQIKIVDLTGGAPEMLYGFKPIVEAARANGKQVIVRSNLTIYFETGFGDIPDYCAQNQVRIVASLPCYLSDNVDKMRGNGVYDASICALQWLNSLGYGQDPNLILDLVYNPQLPVTDNFSLTPNQASLEQDYKIFLQEHFGIVFNNLFAITNLPIGRTKLYLERKKLYRPYLHFLAENFNSTTVEHLMCRDELSIDYLGNVYDCDFNQMENLPSKTYDGETLTVAKLLASGTLDLIAEIRTAHYCYGCTAGCGSSCGGTLVES</sequence>
<feature type="domain" description="Radical SAM core" evidence="5">
    <location>
        <begin position="36"/>
        <end position="171"/>
    </location>
</feature>
<feature type="domain" description="Arsenosugar biosynthesis radical SAM protein ArsS-like C-terminal" evidence="6">
    <location>
        <begin position="197"/>
        <end position="335"/>
    </location>
</feature>
<dbReference type="GO" id="GO:0051536">
    <property type="term" value="F:iron-sulfur cluster binding"/>
    <property type="evidence" value="ECO:0007669"/>
    <property type="project" value="UniProtKB-KW"/>
</dbReference>
<dbReference type="SFLD" id="SFLDG01067">
    <property type="entry name" value="SPASM/twitch_domain_containing"/>
    <property type="match status" value="1"/>
</dbReference>
<organism evidence="7 8">
    <name type="scientific">Fischerella thermalis CCMEE 5318</name>
    <dbReference type="NCBI Taxonomy" id="2019666"/>
    <lineage>
        <taxon>Bacteria</taxon>
        <taxon>Bacillati</taxon>
        <taxon>Cyanobacteriota</taxon>
        <taxon>Cyanophyceae</taxon>
        <taxon>Nostocales</taxon>
        <taxon>Hapalosiphonaceae</taxon>
        <taxon>Fischerella</taxon>
    </lineage>
</organism>
<dbReference type="SUPFAM" id="SSF102114">
    <property type="entry name" value="Radical SAM enzymes"/>
    <property type="match status" value="1"/>
</dbReference>
<name>A0A2N6LL46_9CYAN</name>
<keyword evidence="4" id="KW-0411">Iron-sulfur</keyword>
<dbReference type="GO" id="GO:0003824">
    <property type="term" value="F:catalytic activity"/>
    <property type="evidence" value="ECO:0007669"/>
    <property type="project" value="InterPro"/>
</dbReference>
<evidence type="ECO:0000256" key="4">
    <source>
        <dbReference type="ARBA" id="ARBA00023014"/>
    </source>
</evidence>
<evidence type="ECO:0000256" key="2">
    <source>
        <dbReference type="ARBA" id="ARBA00022723"/>
    </source>
</evidence>
<dbReference type="PANTHER" id="PTHR43728">
    <property type="entry name" value="SLR0304 PROTEIN"/>
    <property type="match status" value="1"/>
</dbReference>
<dbReference type="InterPro" id="IPR013785">
    <property type="entry name" value="Aldolase_TIM"/>
</dbReference>
<dbReference type="CDD" id="cd01335">
    <property type="entry name" value="Radical_SAM"/>
    <property type="match status" value="1"/>
</dbReference>
<dbReference type="InterPro" id="IPR058240">
    <property type="entry name" value="rSAM_sf"/>
</dbReference>
<evidence type="ECO:0000313" key="7">
    <source>
        <dbReference type="EMBL" id="PMB25566.1"/>
    </source>
</evidence>
<dbReference type="NCBIfam" id="TIGR04167">
    <property type="entry name" value="rSAM_SeCys"/>
    <property type="match status" value="1"/>
</dbReference>
<keyword evidence="3" id="KW-0408">Iron</keyword>
<dbReference type="PANTHER" id="PTHR43728:SF1">
    <property type="entry name" value="FE-S OXIDOREDUCTASE"/>
    <property type="match status" value="1"/>
</dbReference>
<dbReference type="SFLD" id="SFLDS00029">
    <property type="entry name" value="Radical_SAM"/>
    <property type="match status" value="1"/>
</dbReference>
<dbReference type="InterPro" id="IPR024521">
    <property type="entry name" value="ArsS-like_C"/>
</dbReference>
<gene>
    <name evidence="7" type="ORF">CEN46_05465</name>
</gene>
<dbReference type="InterPro" id="IPR026351">
    <property type="entry name" value="rSAM_ArsS-like"/>
</dbReference>
<reference evidence="7 8" key="1">
    <citation type="submission" date="2017-07" db="EMBL/GenBank/DDBJ databases">
        <title>Genomes of Fischerella (Mastigocladus) sp. strains.</title>
        <authorList>
            <person name="Miller S.R."/>
        </authorList>
    </citation>
    <scope>NUCLEOTIDE SEQUENCE [LARGE SCALE GENOMIC DNA]</scope>
    <source>
        <strain evidence="7 8">CCMEE 5318</strain>
    </source>
</reference>
<keyword evidence="1" id="KW-0949">S-adenosyl-L-methionine</keyword>
<evidence type="ECO:0000259" key="6">
    <source>
        <dbReference type="Pfam" id="PF12345"/>
    </source>
</evidence>
<dbReference type="RefSeq" id="WP_102180758.1">
    <property type="nucleotide sequence ID" value="NZ_NMQE01000145.1"/>
</dbReference>
<protein>
    <submittedName>
        <fullName evidence="7">Radical SAM protein</fullName>
    </submittedName>
</protein>
<dbReference type="EMBL" id="NMQE01000145">
    <property type="protein sequence ID" value="PMB25566.1"/>
    <property type="molecule type" value="Genomic_DNA"/>
</dbReference>
<evidence type="ECO:0000256" key="3">
    <source>
        <dbReference type="ARBA" id="ARBA00023004"/>
    </source>
</evidence>
<dbReference type="Proteomes" id="UP000235081">
    <property type="component" value="Unassembled WGS sequence"/>
</dbReference>
<comment type="caution">
    <text evidence="7">The sequence shown here is derived from an EMBL/GenBank/DDBJ whole genome shotgun (WGS) entry which is preliminary data.</text>
</comment>
<proteinExistence type="predicted"/>